<reference evidence="2" key="1">
    <citation type="submission" date="2016-06" db="EMBL/GenBank/DDBJ databases">
        <title>Parallel loss of symbiosis genes in relatives of nitrogen-fixing non-legume Parasponia.</title>
        <authorList>
            <person name="Van Velzen R."/>
            <person name="Holmer R."/>
            <person name="Bu F."/>
            <person name="Rutten L."/>
            <person name="Van Zeijl A."/>
            <person name="Liu W."/>
            <person name="Santuari L."/>
            <person name="Cao Q."/>
            <person name="Sharma T."/>
            <person name="Shen D."/>
            <person name="Roswanjaya Y."/>
            <person name="Wardhani T."/>
            <person name="Kalhor M.S."/>
            <person name="Jansen J."/>
            <person name="Van den Hoogen J."/>
            <person name="Gungor B."/>
            <person name="Hartog M."/>
            <person name="Hontelez J."/>
            <person name="Verver J."/>
            <person name="Yang W.-C."/>
            <person name="Schijlen E."/>
            <person name="Repin R."/>
            <person name="Schilthuizen M."/>
            <person name="Schranz E."/>
            <person name="Heidstra R."/>
            <person name="Miyata K."/>
            <person name="Fedorova E."/>
            <person name="Kohlen W."/>
            <person name="Bisseling T."/>
            <person name="Smit S."/>
            <person name="Geurts R."/>
        </authorList>
    </citation>
    <scope>NUCLEOTIDE SEQUENCE [LARGE SCALE GENOMIC DNA]</scope>
    <source>
        <strain evidence="2">cv. WU1-14</strain>
    </source>
</reference>
<dbReference type="Proteomes" id="UP000237105">
    <property type="component" value="Unassembled WGS sequence"/>
</dbReference>
<organism evidence="1 2">
    <name type="scientific">Parasponia andersonii</name>
    <name type="common">Sponia andersonii</name>
    <dbReference type="NCBI Taxonomy" id="3476"/>
    <lineage>
        <taxon>Eukaryota</taxon>
        <taxon>Viridiplantae</taxon>
        <taxon>Streptophyta</taxon>
        <taxon>Embryophyta</taxon>
        <taxon>Tracheophyta</taxon>
        <taxon>Spermatophyta</taxon>
        <taxon>Magnoliopsida</taxon>
        <taxon>eudicotyledons</taxon>
        <taxon>Gunneridae</taxon>
        <taxon>Pentapetalae</taxon>
        <taxon>rosids</taxon>
        <taxon>fabids</taxon>
        <taxon>Rosales</taxon>
        <taxon>Cannabaceae</taxon>
        <taxon>Parasponia</taxon>
    </lineage>
</organism>
<evidence type="ECO:0000313" key="1">
    <source>
        <dbReference type="EMBL" id="PON39374.1"/>
    </source>
</evidence>
<protein>
    <submittedName>
        <fullName evidence="1">Uncharacterized protein</fullName>
    </submittedName>
</protein>
<dbReference type="EMBL" id="JXTB01000468">
    <property type="protein sequence ID" value="PON39374.1"/>
    <property type="molecule type" value="Genomic_DNA"/>
</dbReference>
<name>A0A2P5AS63_PARAD</name>
<sequence length="63" mass="7482">MDLEEKLEKGDKEIDSRQPEYNKCGRTMMATFAEWYNIFNQHEEKKKIDEDIKGRCDKARAGI</sequence>
<comment type="caution">
    <text evidence="1">The sequence shown here is derived from an EMBL/GenBank/DDBJ whole genome shotgun (WGS) entry which is preliminary data.</text>
</comment>
<proteinExistence type="predicted"/>
<gene>
    <name evidence="1" type="ORF">PanWU01x14_305530</name>
</gene>
<evidence type="ECO:0000313" key="2">
    <source>
        <dbReference type="Proteomes" id="UP000237105"/>
    </source>
</evidence>
<keyword evidence="2" id="KW-1185">Reference proteome</keyword>
<accession>A0A2P5AS63</accession>
<dbReference type="AlphaFoldDB" id="A0A2P5AS63"/>